<reference evidence="4 5" key="1">
    <citation type="submission" date="2024-07" db="EMBL/GenBank/DDBJ databases">
        <authorList>
            <person name="Thanompreechachai J."/>
            <person name="Duangmal K."/>
        </authorList>
    </citation>
    <scope>NUCLEOTIDE SEQUENCE [LARGE SCALE GENOMIC DNA]</scope>
    <source>
        <strain evidence="4 5">KCTC 19886</strain>
    </source>
</reference>
<dbReference type="SUPFAM" id="SSF48498">
    <property type="entry name" value="Tetracyclin repressor-like, C-terminal domain"/>
    <property type="match status" value="1"/>
</dbReference>
<evidence type="ECO:0000313" key="4">
    <source>
        <dbReference type="EMBL" id="MEW9265240.1"/>
    </source>
</evidence>
<keyword evidence="2" id="KW-0804">Transcription</keyword>
<dbReference type="Gene3D" id="1.10.10.60">
    <property type="entry name" value="Homeodomain-like"/>
    <property type="match status" value="1"/>
</dbReference>
<evidence type="ECO:0000313" key="5">
    <source>
        <dbReference type="Proteomes" id="UP001555826"/>
    </source>
</evidence>
<evidence type="ECO:0000259" key="3">
    <source>
        <dbReference type="Pfam" id="PF13305"/>
    </source>
</evidence>
<organism evidence="4 5">
    <name type="scientific">Kineococcus endophyticus</name>
    <dbReference type="NCBI Taxonomy" id="1181883"/>
    <lineage>
        <taxon>Bacteria</taxon>
        <taxon>Bacillati</taxon>
        <taxon>Actinomycetota</taxon>
        <taxon>Actinomycetes</taxon>
        <taxon>Kineosporiales</taxon>
        <taxon>Kineosporiaceae</taxon>
        <taxon>Kineococcus</taxon>
    </lineage>
</organism>
<keyword evidence="5" id="KW-1185">Reference proteome</keyword>
<dbReference type="InterPro" id="IPR009057">
    <property type="entry name" value="Homeodomain-like_sf"/>
</dbReference>
<name>A0ABV3P6R5_9ACTN</name>
<dbReference type="RefSeq" id="WP_367638210.1">
    <property type="nucleotide sequence ID" value="NZ_JBFNQN010000006.1"/>
</dbReference>
<feature type="domain" description="HTH-type transcriptional regulator MT1864/Rv1816-like C-terminal" evidence="3">
    <location>
        <begin position="83"/>
        <end position="179"/>
    </location>
</feature>
<dbReference type="SUPFAM" id="SSF46689">
    <property type="entry name" value="Homeodomain-like"/>
    <property type="match status" value="1"/>
</dbReference>
<dbReference type="EMBL" id="JBFNQN010000006">
    <property type="protein sequence ID" value="MEW9265240.1"/>
    <property type="molecule type" value="Genomic_DNA"/>
</dbReference>
<gene>
    <name evidence="4" type="ORF">AB1207_10825</name>
</gene>
<proteinExistence type="predicted"/>
<comment type="caution">
    <text evidence="4">The sequence shown here is derived from an EMBL/GenBank/DDBJ whole genome shotgun (WGS) entry which is preliminary data.</text>
</comment>
<protein>
    <submittedName>
        <fullName evidence="4">WHG domain-containing protein</fullName>
    </submittedName>
</protein>
<dbReference type="InterPro" id="IPR025996">
    <property type="entry name" value="MT1864/Rv1816-like_C"/>
</dbReference>
<evidence type="ECO:0000256" key="2">
    <source>
        <dbReference type="ARBA" id="ARBA00023163"/>
    </source>
</evidence>
<dbReference type="Gene3D" id="1.10.357.10">
    <property type="entry name" value="Tetracycline Repressor, domain 2"/>
    <property type="match status" value="1"/>
</dbReference>
<accession>A0ABV3P6R5</accession>
<dbReference type="Pfam" id="PF13305">
    <property type="entry name" value="TetR_C_33"/>
    <property type="match status" value="1"/>
</dbReference>
<sequence length="198" mass="20954">MSRPPLTAAAVVQRAAELADADGLGAVTLAAVARSLGVRTPSLYSHVRDLAALRDGITVLALDGLADRVADALVGRSGGDALEGFAGAHRAFALEHPGRWEALHRRAGPAAVQAPAAGRVVRLTEAVLLGYRVPAPDRVHATRVLGAALSGFLDLERLGSFDHSSPAAEESWRELLRSLHLVLSRWSSRDPFPPQEFP</sequence>
<keyword evidence="1" id="KW-0805">Transcription regulation</keyword>
<dbReference type="InterPro" id="IPR036271">
    <property type="entry name" value="Tet_transcr_reg_TetR-rel_C_sf"/>
</dbReference>
<dbReference type="Proteomes" id="UP001555826">
    <property type="component" value="Unassembled WGS sequence"/>
</dbReference>
<evidence type="ECO:0000256" key="1">
    <source>
        <dbReference type="ARBA" id="ARBA00023015"/>
    </source>
</evidence>